<dbReference type="Proteomes" id="UP000267250">
    <property type="component" value="Chromosome"/>
</dbReference>
<dbReference type="KEGG" id="aft:BBF96_04605"/>
<dbReference type="Gene3D" id="2.20.25.110">
    <property type="entry name" value="S-adenosyl-L-methionine-dependent methyltransferases"/>
    <property type="match status" value="1"/>
</dbReference>
<name>A0A3Q9HR63_9FIRM</name>
<reference evidence="3 4" key="1">
    <citation type="submission" date="2016-07" db="EMBL/GenBank/DDBJ databases">
        <title>Genome and transcriptome analysis of iron-reducing fermentative bacteria Anoxybacter fermentans.</title>
        <authorList>
            <person name="Zeng X."/>
            <person name="Shao Z."/>
        </authorList>
    </citation>
    <scope>NUCLEOTIDE SEQUENCE [LARGE SCALE GENOMIC DNA]</scope>
    <source>
        <strain evidence="3 4">DY22613</strain>
    </source>
</reference>
<evidence type="ECO:0000256" key="1">
    <source>
        <dbReference type="ARBA" id="ARBA00022679"/>
    </source>
</evidence>
<protein>
    <recommendedName>
        <fullName evidence="2">Methyltransferase domain-containing protein</fullName>
    </recommendedName>
</protein>
<proteinExistence type="predicted"/>
<evidence type="ECO:0000313" key="4">
    <source>
        <dbReference type="Proteomes" id="UP000267250"/>
    </source>
</evidence>
<dbReference type="OrthoDB" id="9791837at2"/>
<dbReference type="InterPro" id="IPR041698">
    <property type="entry name" value="Methyltransf_25"/>
</dbReference>
<evidence type="ECO:0000259" key="2">
    <source>
        <dbReference type="Pfam" id="PF13649"/>
    </source>
</evidence>
<dbReference type="Gene3D" id="3.40.50.150">
    <property type="entry name" value="Vaccinia Virus protein VP39"/>
    <property type="match status" value="1"/>
</dbReference>
<dbReference type="EMBL" id="CP016379">
    <property type="protein sequence ID" value="AZR72734.1"/>
    <property type="molecule type" value="Genomic_DNA"/>
</dbReference>
<dbReference type="AlphaFoldDB" id="A0A3Q9HR63"/>
<keyword evidence="4" id="KW-1185">Reference proteome</keyword>
<dbReference type="RefSeq" id="WP_127016065.1">
    <property type="nucleotide sequence ID" value="NZ_CP016379.1"/>
</dbReference>
<organism evidence="3 4">
    <name type="scientific">Anoxybacter fermentans</name>
    <dbReference type="NCBI Taxonomy" id="1323375"/>
    <lineage>
        <taxon>Bacteria</taxon>
        <taxon>Bacillati</taxon>
        <taxon>Bacillota</taxon>
        <taxon>Clostridia</taxon>
        <taxon>Halanaerobiales</taxon>
        <taxon>Anoxybacter</taxon>
    </lineage>
</organism>
<dbReference type="GO" id="GO:0016740">
    <property type="term" value="F:transferase activity"/>
    <property type="evidence" value="ECO:0007669"/>
    <property type="project" value="UniProtKB-KW"/>
</dbReference>
<accession>A0A3Q9HR63</accession>
<dbReference type="SUPFAM" id="SSF53335">
    <property type="entry name" value="S-adenosyl-L-methionine-dependent methyltransferases"/>
    <property type="match status" value="1"/>
</dbReference>
<dbReference type="CDD" id="cd02440">
    <property type="entry name" value="AdoMet_MTases"/>
    <property type="match status" value="1"/>
</dbReference>
<dbReference type="PANTHER" id="PTHR43861">
    <property type="entry name" value="TRANS-ACONITATE 2-METHYLTRANSFERASE-RELATED"/>
    <property type="match status" value="1"/>
</dbReference>
<keyword evidence="1" id="KW-0808">Transferase</keyword>
<evidence type="ECO:0000313" key="3">
    <source>
        <dbReference type="EMBL" id="AZR72734.1"/>
    </source>
</evidence>
<sequence>MKFYEDLSSYYADIFPLTEDKINLIEKYLPKYSKILDIGCGTGELVIALARRGYEAYGTDLSKEMIEKAKENSKKENIPPNFQIGDMRKLKALYHQPFDGMICFGNTIVHLNTVQEIKEFLQQVYELLNPGGIFIFQIVNYDRILDKGIKELPLIKNDRKGLKLFRYYDYDKKNNLIHFRTRLVLKDKKEFNHGICLYPLRKSEINKIMNSIGFTNIEYFGNFRETDFDPKNSVALVGVARKE</sequence>
<dbReference type="InterPro" id="IPR029063">
    <property type="entry name" value="SAM-dependent_MTases_sf"/>
</dbReference>
<gene>
    <name evidence="3" type="ORF">BBF96_04605</name>
</gene>
<dbReference type="Pfam" id="PF13649">
    <property type="entry name" value="Methyltransf_25"/>
    <property type="match status" value="1"/>
</dbReference>
<feature type="domain" description="Methyltransferase" evidence="2">
    <location>
        <begin position="35"/>
        <end position="132"/>
    </location>
</feature>